<proteinExistence type="predicted"/>
<evidence type="ECO:0000313" key="2">
    <source>
        <dbReference type="Proteomes" id="UP000576082"/>
    </source>
</evidence>
<dbReference type="Proteomes" id="UP000576082">
    <property type="component" value="Unassembled WGS sequence"/>
</dbReference>
<sequence>MSLAQDIYIQFVDHYSTLDDKSLVRIFKKVGQKVSHHNHSLVAALKDVLEARGLAVA</sequence>
<dbReference type="AlphaFoldDB" id="A0A7X9X9H4"/>
<reference evidence="1 2" key="1">
    <citation type="submission" date="2020-04" db="EMBL/GenBank/DDBJ databases">
        <title>Flammeovirga sp. SR4, a novel species isolated from seawater.</title>
        <authorList>
            <person name="Wang X."/>
        </authorList>
    </citation>
    <scope>NUCLEOTIDE SEQUENCE [LARGE SCALE GENOMIC DNA]</scope>
    <source>
        <strain evidence="1 2">ATCC 23126</strain>
    </source>
</reference>
<name>A0A7X9X9H4_9BACT</name>
<accession>A0A7X9X9H4</accession>
<gene>
    <name evidence="1" type="ORF">HHU12_12805</name>
</gene>
<dbReference type="EMBL" id="JABANE010000030">
    <property type="protein sequence ID" value="NME68845.1"/>
    <property type="molecule type" value="Genomic_DNA"/>
</dbReference>
<protein>
    <submittedName>
        <fullName evidence="1">Uncharacterized protein</fullName>
    </submittedName>
</protein>
<organism evidence="1 2">
    <name type="scientific">Flammeovirga aprica JL-4</name>
    <dbReference type="NCBI Taxonomy" id="694437"/>
    <lineage>
        <taxon>Bacteria</taxon>
        <taxon>Pseudomonadati</taxon>
        <taxon>Bacteroidota</taxon>
        <taxon>Cytophagia</taxon>
        <taxon>Cytophagales</taxon>
        <taxon>Flammeovirgaceae</taxon>
        <taxon>Flammeovirga</taxon>
    </lineage>
</organism>
<dbReference type="RefSeq" id="WP_169657137.1">
    <property type="nucleotide sequence ID" value="NZ_JABANE010000030.1"/>
</dbReference>
<comment type="caution">
    <text evidence="1">The sequence shown here is derived from an EMBL/GenBank/DDBJ whole genome shotgun (WGS) entry which is preliminary data.</text>
</comment>
<keyword evidence="2" id="KW-1185">Reference proteome</keyword>
<evidence type="ECO:0000313" key="1">
    <source>
        <dbReference type="EMBL" id="NME68845.1"/>
    </source>
</evidence>